<feature type="domain" description="ABC transporter" evidence="6">
    <location>
        <begin position="23"/>
        <end position="254"/>
    </location>
</feature>
<accession>A0ABU7L2H4</accession>
<dbReference type="RefSeq" id="WP_330161898.1">
    <property type="nucleotide sequence ID" value="NZ_BAAAJA010000032.1"/>
</dbReference>
<reference evidence="7 8" key="1">
    <citation type="submission" date="2023-07" db="EMBL/GenBank/DDBJ databases">
        <authorList>
            <person name="Girao M."/>
            <person name="Carvalho M.F."/>
        </authorList>
    </citation>
    <scope>NUCLEOTIDE SEQUENCE [LARGE SCALE GENOMIC DNA]</scope>
    <source>
        <strain evidence="7 8">66/93</strain>
    </source>
</reference>
<dbReference type="InterPro" id="IPR003593">
    <property type="entry name" value="AAA+_ATPase"/>
</dbReference>
<dbReference type="Gene3D" id="3.40.50.300">
    <property type="entry name" value="P-loop containing nucleotide triphosphate hydrolases"/>
    <property type="match status" value="1"/>
</dbReference>
<evidence type="ECO:0000256" key="3">
    <source>
        <dbReference type="ARBA" id="ARBA00022741"/>
    </source>
</evidence>
<dbReference type="InterPro" id="IPR003439">
    <property type="entry name" value="ABC_transporter-like_ATP-bd"/>
</dbReference>
<dbReference type="SMART" id="SM00382">
    <property type="entry name" value="AAA"/>
    <property type="match status" value="1"/>
</dbReference>
<feature type="compositionally biased region" description="Low complexity" evidence="5">
    <location>
        <begin position="13"/>
        <end position="22"/>
    </location>
</feature>
<dbReference type="InterPro" id="IPR027417">
    <property type="entry name" value="P-loop_NTPase"/>
</dbReference>
<dbReference type="Proteomes" id="UP001348641">
    <property type="component" value="Unassembled WGS sequence"/>
</dbReference>
<keyword evidence="2" id="KW-0813">Transport</keyword>
<organism evidence="7 8">
    <name type="scientific">Nocardiopsis tropica</name>
    <dbReference type="NCBI Taxonomy" id="109330"/>
    <lineage>
        <taxon>Bacteria</taxon>
        <taxon>Bacillati</taxon>
        <taxon>Actinomycetota</taxon>
        <taxon>Actinomycetes</taxon>
        <taxon>Streptosporangiales</taxon>
        <taxon>Nocardiopsidaceae</taxon>
        <taxon>Nocardiopsis</taxon>
    </lineage>
</organism>
<dbReference type="PROSITE" id="PS50893">
    <property type="entry name" value="ABC_TRANSPORTER_2"/>
    <property type="match status" value="1"/>
</dbReference>
<dbReference type="PROSITE" id="PS00211">
    <property type="entry name" value="ABC_TRANSPORTER_1"/>
    <property type="match status" value="1"/>
</dbReference>
<feature type="region of interest" description="Disordered" evidence="5">
    <location>
        <begin position="277"/>
        <end position="296"/>
    </location>
</feature>
<comment type="caution">
    <text evidence="7">The sequence shown here is derived from an EMBL/GenBank/DDBJ whole genome shotgun (WGS) entry which is preliminary data.</text>
</comment>
<dbReference type="GO" id="GO:0005524">
    <property type="term" value="F:ATP binding"/>
    <property type="evidence" value="ECO:0007669"/>
    <property type="project" value="UniProtKB-KW"/>
</dbReference>
<gene>
    <name evidence="7" type="ORF">Q8A49_31875</name>
</gene>
<keyword evidence="3" id="KW-0547">Nucleotide-binding</keyword>
<evidence type="ECO:0000313" key="7">
    <source>
        <dbReference type="EMBL" id="MEE2055107.1"/>
    </source>
</evidence>
<proteinExistence type="inferred from homology"/>
<sequence>MSAETAGTGAGGAAPSPSGAPSVRIRGLVRRYGARTALDGVDLDLGPGVTGLLGRNGAGKTTLLRCLATDLEATRGEVSVLGRNPERAAERTEIRRRLGYLPQNPEFYPYFTAFGLLDYMAVLKELGGRRARHEEVRRGLRRVGLYDRRHSRVRRLSGGMRQRLGLASALLGDPELLLLDEPTIGLDPEQRIRFRGLVSELAVRSTVVLSTHQIEDVAALCQRVLCLDGGRIIFDGTPGQLVDRARGHVWERSGHPGEGHTAWRLADGRYRVLTVAGSGRGPSPAGASGGSGDSGLVPVEPTLEDAYLLLTGVDRDLGLEQCAR</sequence>
<name>A0ABU7L2H4_9ACTN</name>
<evidence type="ECO:0000256" key="4">
    <source>
        <dbReference type="ARBA" id="ARBA00022840"/>
    </source>
</evidence>
<evidence type="ECO:0000313" key="8">
    <source>
        <dbReference type="Proteomes" id="UP001348641"/>
    </source>
</evidence>
<feature type="region of interest" description="Disordered" evidence="5">
    <location>
        <begin position="1"/>
        <end position="22"/>
    </location>
</feature>
<dbReference type="Pfam" id="PF00005">
    <property type="entry name" value="ABC_tran"/>
    <property type="match status" value="1"/>
</dbReference>
<evidence type="ECO:0000256" key="1">
    <source>
        <dbReference type="ARBA" id="ARBA00005417"/>
    </source>
</evidence>
<protein>
    <submittedName>
        <fullName evidence="7">ATP-binding cassette domain-containing protein</fullName>
    </submittedName>
</protein>
<dbReference type="SUPFAM" id="SSF52540">
    <property type="entry name" value="P-loop containing nucleoside triphosphate hydrolases"/>
    <property type="match status" value="1"/>
</dbReference>
<keyword evidence="4 7" id="KW-0067">ATP-binding</keyword>
<evidence type="ECO:0000256" key="2">
    <source>
        <dbReference type="ARBA" id="ARBA00022448"/>
    </source>
</evidence>
<evidence type="ECO:0000256" key="5">
    <source>
        <dbReference type="SAM" id="MobiDB-lite"/>
    </source>
</evidence>
<dbReference type="EMBL" id="JAUUCC010000149">
    <property type="protein sequence ID" value="MEE2055107.1"/>
    <property type="molecule type" value="Genomic_DNA"/>
</dbReference>
<evidence type="ECO:0000259" key="6">
    <source>
        <dbReference type="PROSITE" id="PS50893"/>
    </source>
</evidence>
<dbReference type="InterPro" id="IPR017871">
    <property type="entry name" value="ABC_transporter-like_CS"/>
</dbReference>
<dbReference type="PANTHER" id="PTHR43335">
    <property type="entry name" value="ABC TRANSPORTER, ATP-BINDING PROTEIN"/>
    <property type="match status" value="1"/>
</dbReference>
<dbReference type="PANTHER" id="PTHR43335:SF2">
    <property type="entry name" value="ABC TRANSPORTER, ATP-BINDING PROTEIN"/>
    <property type="match status" value="1"/>
</dbReference>
<comment type="similarity">
    <text evidence="1">Belongs to the ABC transporter superfamily.</text>
</comment>